<evidence type="ECO:0000259" key="7">
    <source>
        <dbReference type="PROSITE" id="PS51194"/>
    </source>
</evidence>
<dbReference type="SMART" id="SM00487">
    <property type="entry name" value="DEXDc"/>
    <property type="match status" value="1"/>
</dbReference>
<dbReference type="InterPro" id="IPR001650">
    <property type="entry name" value="Helicase_C-like"/>
</dbReference>
<dbReference type="Pfam" id="PF00176">
    <property type="entry name" value="SNF2-rel_dom"/>
    <property type="match status" value="1"/>
</dbReference>
<dbReference type="GeneID" id="92376937"/>
<dbReference type="GO" id="GO:0140658">
    <property type="term" value="F:ATP-dependent chromatin remodeler activity"/>
    <property type="evidence" value="ECO:0007669"/>
    <property type="project" value="TreeGrafter"/>
</dbReference>
<dbReference type="FunFam" id="3.40.50.300:FF:000577">
    <property type="entry name" value="lymphoid-specific helicase isoform X1"/>
    <property type="match status" value="1"/>
</dbReference>
<evidence type="ECO:0000256" key="4">
    <source>
        <dbReference type="SAM" id="Coils"/>
    </source>
</evidence>
<evidence type="ECO:0000256" key="3">
    <source>
        <dbReference type="ARBA" id="ARBA00023242"/>
    </source>
</evidence>
<feature type="region of interest" description="Disordered" evidence="5">
    <location>
        <begin position="880"/>
        <end position="952"/>
    </location>
</feature>
<evidence type="ECO:0000256" key="2">
    <source>
        <dbReference type="ARBA" id="ARBA00022801"/>
    </source>
</evidence>
<dbReference type="SUPFAM" id="SSF54928">
    <property type="entry name" value="RNA-binding domain, RBD"/>
    <property type="match status" value="1"/>
</dbReference>
<protein>
    <submittedName>
        <fullName evidence="8">Transcription silencer</fullName>
    </submittedName>
</protein>
<dbReference type="CDD" id="cd18793">
    <property type="entry name" value="SF2_C_SNF"/>
    <property type="match status" value="1"/>
</dbReference>
<keyword evidence="2" id="KW-0378">Hydrolase</keyword>
<comment type="caution">
    <text evidence="8">The sequence shown here is derived from an EMBL/GenBank/DDBJ whole genome shotgun (WGS) entry which is preliminary data.</text>
</comment>
<dbReference type="SUPFAM" id="SSF46689">
    <property type="entry name" value="Homeodomain-like"/>
    <property type="match status" value="1"/>
</dbReference>
<dbReference type="VEuPathDB" id="TriTrypDB:TEOVI_000299700"/>
<organism evidence="8 9">
    <name type="scientific">Trypanosoma equiperdum</name>
    <dbReference type="NCBI Taxonomy" id="5694"/>
    <lineage>
        <taxon>Eukaryota</taxon>
        <taxon>Discoba</taxon>
        <taxon>Euglenozoa</taxon>
        <taxon>Kinetoplastea</taxon>
        <taxon>Metakinetoplastina</taxon>
        <taxon>Trypanosomatida</taxon>
        <taxon>Trypanosomatidae</taxon>
        <taxon>Trypanosoma</taxon>
    </lineage>
</organism>
<dbReference type="InterPro" id="IPR015195">
    <property type="entry name" value="SLIDE"/>
</dbReference>
<dbReference type="InterPro" id="IPR038718">
    <property type="entry name" value="SNF2-like_sf"/>
</dbReference>
<dbReference type="GO" id="GO:0005524">
    <property type="term" value="F:ATP binding"/>
    <property type="evidence" value="ECO:0007669"/>
    <property type="project" value="InterPro"/>
</dbReference>
<dbReference type="GO" id="GO:0005634">
    <property type="term" value="C:nucleus"/>
    <property type="evidence" value="ECO:0007669"/>
    <property type="project" value="UniProtKB-SubCell"/>
</dbReference>
<evidence type="ECO:0000259" key="6">
    <source>
        <dbReference type="PROSITE" id="PS51192"/>
    </source>
</evidence>
<dbReference type="GO" id="GO:0042393">
    <property type="term" value="F:histone binding"/>
    <property type="evidence" value="ECO:0007669"/>
    <property type="project" value="TreeGrafter"/>
</dbReference>
<dbReference type="Pfam" id="PF00271">
    <property type="entry name" value="Helicase_C"/>
    <property type="match status" value="1"/>
</dbReference>
<dbReference type="EMBL" id="CZPT02001626">
    <property type="protein sequence ID" value="SCU71416.1"/>
    <property type="molecule type" value="Genomic_DNA"/>
</dbReference>
<proteinExistence type="predicted"/>
<dbReference type="Pfam" id="PF09111">
    <property type="entry name" value="SLIDE"/>
    <property type="match status" value="1"/>
</dbReference>
<evidence type="ECO:0000256" key="5">
    <source>
        <dbReference type="SAM" id="MobiDB-lite"/>
    </source>
</evidence>
<dbReference type="InterPro" id="IPR035979">
    <property type="entry name" value="RBD_domain_sf"/>
</dbReference>
<dbReference type="FunFam" id="3.40.50.10810:FF:000041">
    <property type="entry name" value="Chromatin remodeling protein"/>
    <property type="match status" value="1"/>
</dbReference>
<feature type="compositionally biased region" description="Basic and acidic residues" evidence="5">
    <location>
        <begin position="897"/>
        <end position="938"/>
    </location>
</feature>
<keyword evidence="3" id="KW-0539">Nucleus</keyword>
<dbReference type="SMART" id="SM00490">
    <property type="entry name" value="HELICc"/>
    <property type="match status" value="1"/>
</dbReference>
<dbReference type="InterPro" id="IPR009057">
    <property type="entry name" value="Homeodomain-like_sf"/>
</dbReference>
<dbReference type="InterPro" id="IPR049730">
    <property type="entry name" value="SNF2/RAD54-like_C"/>
</dbReference>
<reference evidence="8" key="1">
    <citation type="submission" date="2016-09" db="EMBL/GenBank/DDBJ databases">
        <authorList>
            <person name="Hebert L."/>
            <person name="Moumen B."/>
        </authorList>
    </citation>
    <scope>NUCLEOTIDE SEQUENCE [LARGE SCALE GENOMIC DNA]</scope>
    <source>
        <strain evidence="8">OVI</strain>
    </source>
</reference>
<feature type="domain" description="Helicase C-terminal" evidence="7">
    <location>
        <begin position="484"/>
        <end position="638"/>
    </location>
</feature>
<evidence type="ECO:0000256" key="1">
    <source>
        <dbReference type="ARBA" id="ARBA00004123"/>
    </source>
</evidence>
<accession>A0A1G4IGI3</accession>
<dbReference type="PROSITE" id="PS51192">
    <property type="entry name" value="HELICASE_ATP_BIND_1"/>
    <property type="match status" value="1"/>
</dbReference>
<dbReference type="SUPFAM" id="SSF52540">
    <property type="entry name" value="P-loop containing nucleoside triphosphate hydrolases"/>
    <property type="match status" value="2"/>
</dbReference>
<dbReference type="AlphaFoldDB" id="A0A1G4IGI3"/>
<dbReference type="GO" id="GO:0000785">
    <property type="term" value="C:chromatin"/>
    <property type="evidence" value="ECO:0007669"/>
    <property type="project" value="TreeGrafter"/>
</dbReference>
<dbReference type="GO" id="GO:0031491">
    <property type="term" value="F:nucleosome binding"/>
    <property type="evidence" value="ECO:0007669"/>
    <property type="project" value="InterPro"/>
</dbReference>
<feature type="domain" description="Helicase ATP-binding" evidence="6">
    <location>
        <begin position="186"/>
        <end position="354"/>
    </location>
</feature>
<dbReference type="GO" id="GO:0003677">
    <property type="term" value="F:DNA binding"/>
    <property type="evidence" value="ECO:0007669"/>
    <property type="project" value="InterPro"/>
</dbReference>
<dbReference type="SUPFAM" id="SSF101224">
    <property type="entry name" value="HAND domain of the nucleosome remodeling ATPase ISWI"/>
    <property type="match status" value="1"/>
</dbReference>
<name>A0A1G4IGI3_TRYEQ</name>
<dbReference type="InterPro" id="IPR014001">
    <property type="entry name" value="Helicase_ATP-bd"/>
</dbReference>
<dbReference type="PANTHER" id="PTHR45623:SF49">
    <property type="entry name" value="SWI_SNF-RELATED MATRIX-ASSOCIATED ACTIN-DEPENDENT REGULATOR OF CHROMATIN SUBFAMILY A MEMBER 5"/>
    <property type="match status" value="1"/>
</dbReference>
<dbReference type="InterPro" id="IPR036306">
    <property type="entry name" value="ISWI_HAND-dom_sf"/>
</dbReference>
<dbReference type="GO" id="GO:0034728">
    <property type="term" value="P:nucleosome organization"/>
    <property type="evidence" value="ECO:0007669"/>
    <property type="project" value="TreeGrafter"/>
</dbReference>
<sequence>MEAPAGRSIRQRQDLQTTSSVDRHVKDLSAIELYEQILLGCIRAGDDPNAAVKIEHFEGYVEPTFDLLHGAHVVAHQRQRLSDIYHEREHIIGTLRASPEHQQRNAFDRLLLETEYWTGLREWNETTRSGSGDTTRGRLRRRLEATVGGKGGSEGMESEMLHLTESPSYIRGKLRPYQIEGVNWLLGLYSRCINGILADEMGLGKTLQTISTLAYLKFSHGLPGPHLVVCPKSVMGNWYREVRQWCPALSVLKFHCSSNIRPQLVRAHLMPCGNIKYDIIVTTFEMVLEEHGAFRKIPWQYLIVDEAHKLKNEEGRAHVTLGSINANYRLIITGTPLQNNLKELWALLHFLTPRLFDDSKSFDSWFDTASGQEDSEALSNMHQILAPLMIRRLKSEVSTGIPPKKEIYVSCRLSKVQRRWYMQGLAKDAEGLNKGSGGSSAFLTNTLMSLRKVINHPYMMDGGEEGPPFITDERIVKYSGKMLLLDKLLHRLRRDEKEGHKVLIFSQFTSMLDILEDYCSMRGFKVCRIDGSTSGYDRDSQMAAFNAPKSDYFIFLLSTRAGGLGINLQAANNVIIYDSDWNPQMDLQAQDRAHRIGQKRVVRVYRFVTDGTVEERIYHRALKKLYLDAMVVQQGRASGGGNGNNLSREELLSMIKFGAEEIFKAKDEDITEADIDCLFDDDRKSRELNDAVRQQVQMSLASFKLGADETNIYDFEGVSFREGVESRLLHITLSDPVSQDELHKQCSQFGDVIKVVLHTNLKEALASFRTTAGAMDAKDGLPYKCEFASKEARRVVPKEIITEYYNTEEKLGRGHRQREPVQFYTEEEVETIQKQKKGPPLKLPRAPQFKSHQLFNMKRLLELHATEVSLMVRNWERGINGTGNGTSGTGNGGADENTDHVKDAGNEVVGAEEKRNKDEGNNETTKVEERDDVKETSKQEGNGEVETGVEEETLTAVEREERERLMKEGFPDWTINEYRTLVGVITSGSVDISDYPAITAAVNARRCNKTVEEVRKYLTALLERGSQYIKNFARVEERIQRMQERRKAQEDELRAAKWKVESYEDPETQLTFKGRCNDDFDRKLFLMAYDVGFARQNWETFIRRMPESRFDVWLQSRDSGYCERRLRGLKAAVKREWQPPNDEDTEVVGRRRRLERKFPE</sequence>
<dbReference type="Proteomes" id="UP000195570">
    <property type="component" value="Unassembled WGS sequence"/>
</dbReference>
<keyword evidence="9" id="KW-1185">Reference proteome</keyword>
<dbReference type="RefSeq" id="XP_067082087.1">
    <property type="nucleotide sequence ID" value="XM_067225986.1"/>
</dbReference>
<dbReference type="PROSITE" id="PS51194">
    <property type="entry name" value="HELICASE_CTER"/>
    <property type="match status" value="1"/>
</dbReference>
<dbReference type="InterPro" id="IPR000330">
    <property type="entry name" value="SNF2_N"/>
</dbReference>
<dbReference type="GO" id="GO:0016887">
    <property type="term" value="F:ATP hydrolysis activity"/>
    <property type="evidence" value="ECO:0007669"/>
    <property type="project" value="TreeGrafter"/>
</dbReference>
<gene>
    <name evidence="8" type="ORF">TEOVI_000299700</name>
</gene>
<comment type="subcellular location">
    <subcellularLocation>
        <location evidence="1">Nucleus</location>
    </subcellularLocation>
</comment>
<dbReference type="PANTHER" id="PTHR45623">
    <property type="entry name" value="CHROMODOMAIN-HELICASE-DNA-BINDING PROTEIN 3-RELATED-RELATED"/>
    <property type="match status" value="1"/>
</dbReference>
<feature type="compositionally biased region" description="Gly residues" evidence="5">
    <location>
        <begin position="880"/>
        <end position="893"/>
    </location>
</feature>
<feature type="coiled-coil region" evidence="4">
    <location>
        <begin position="1032"/>
        <end position="1059"/>
    </location>
</feature>
<evidence type="ECO:0000313" key="9">
    <source>
        <dbReference type="Proteomes" id="UP000195570"/>
    </source>
</evidence>
<evidence type="ECO:0000313" key="8">
    <source>
        <dbReference type="EMBL" id="SCU71416.1"/>
    </source>
</evidence>
<dbReference type="Gene3D" id="3.40.50.300">
    <property type="entry name" value="P-loop containing nucleotide triphosphate hydrolases"/>
    <property type="match status" value="1"/>
</dbReference>
<keyword evidence="4" id="KW-0175">Coiled coil</keyword>
<dbReference type="InterPro" id="IPR027417">
    <property type="entry name" value="P-loop_NTPase"/>
</dbReference>
<dbReference type="Gene3D" id="3.40.50.10810">
    <property type="entry name" value="Tandem AAA-ATPase domain"/>
    <property type="match status" value="1"/>
</dbReference>